<evidence type="ECO:0000313" key="3">
    <source>
        <dbReference type="Proteomes" id="UP000250321"/>
    </source>
</evidence>
<comment type="caution">
    <text evidence="2">The sequence shown here is derived from an EMBL/GenBank/DDBJ whole genome shotgun (WGS) entry which is preliminary data.</text>
</comment>
<evidence type="ECO:0000256" key="1">
    <source>
        <dbReference type="SAM" id="MobiDB-lite"/>
    </source>
</evidence>
<feature type="region of interest" description="Disordered" evidence="1">
    <location>
        <begin position="64"/>
        <end position="118"/>
    </location>
</feature>
<feature type="compositionally biased region" description="Basic residues" evidence="1">
    <location>
        <begin position="1"/>
        <end position="11"/>
    </location>
</feature>
<feature type="compositionally biased region" description="Polar residues" evidence="1">
    <location>
        <begin position="81"/>
        <end position="98"/>
    </location>
</feature>
<dbReference type="Proteomes" id="UP000250321">
    <property type="component" value="Unassembled WGS sequence"/>
</dbReference>
<name>A0A314UFW0_PRUYE</name>
<keyword evidence="3" id="KW-1185">Reference proteome</keyword>
<dbReference type="AlphaFoldDB" id="A0A314UFW0"/>
<dbReference type="EMBL" id="PJQY01003550">
    <property type="protein sequence ID" value="PQM36415.1"/>
    <property type="molecule type" value="Genomic_DNA"/>
</dbReference>
<evidence type="ECO:0000313" key="2">
    <source>
        <dbReference type="EMBL" id="PQM36415.1"/>
    </source>
</evidence>
<feature type="region of interest" description="Disordered" evidence="1">
    <location>
        <begin position="1"/>
        <end position="34"/>
    </location>
</feature>
<sequence>MLRNQHLRKKASSTETRRNAQRRRREKLRSSRLRGLEEKMNQILKGVKDVQNLSNSLRAQNEILQESRGELADQVHAWQESEPTSTPDTNEATSSSTAAKAPGQNVADARNILKEKKA</sequence>
<protein>
    <submittedName>
        <fullName evidence="2">Uncharacterized protein</fullName>
    </submittedName>
</protein>
<dbReference type="OrthoDB" id="10530257at2759"/>
<reference evidence="2 3" key="1">
    <citation type="submission" date="2018-02" db="EMBL/GenBank/DDBJ databases">
        <title>Draft genome of wild Prunus yedoensis var. nudiflora.</title>
        <authorList>
            <person name="Baek S."/>
            <person name="Kim J.-H."/>
            <person name="Choi K."/>
            <person name="Kim G.-B."/>
            <person name="Cho A."/>
            <person name="Jang H."/>
            <person name="Shin C.-H."/>
            <person name="Yu H.-J."/>
            <person name="Mun J.-H."/>
        </authorList>
    </citation>
    <scope>NUCLEOTIDE SEQUENCE [LARGE SCALE GENOMIC DNA]</scope>
    <source>
        <strain evidence="3">cv. Jeju island</strain>
        <tissue evidence="2">Leaf</tissue>
    </source>
</reference>
<feature type="compositionally biased region" description="Basic residues" evidence="1">
    <location>
        <begin position="19"/>
        <end position="32"/>
    </location>
</feature>
<gene>
    <name evidence="2" type="ORF">Pyn_37187</name>
</gene>
<proteinExistence type="predicted"/>
<organism evidence="2 3">
    <name type="scientific">Prunus yedoensis var. nudiflora</name>
    <dbReference type="NCBI Taxonomy" id="2094558"/>
    <lineage>
        <taxon>Eukaryota</taxon>
        <taxon>Viridiplantae</taxon>
        <taxon>Streptophyta</taxon>
        <taxon>Embryophyta</taxon>
        <taxon>Tracheophyta</taxon>
        <taxon>Spermatophyta</taxon>
        <taxon>Magnoliopsida</taxon>
        <taxon>eudicotyledons</taxon>
        <taxon>Gunneridae</taxon>
        <taxon>Pentapetalae</taxon>
        <taxon>rosids</taxon>
        <taxon>fabids</taxon>
        <taxon>Rosales</taxon>
        <taxon>Rosaceae</taxon>
        <taxon>Amygdaloideae</taxon>
        <taxon>Amygdaleae</taxon>
        <taxon>Prunus</taxon>
    </lineage>
</organism>
<accession>A0A314UFW0</accession>